<gene>
    <name evidence="5" type="ordered locus">Rumal_0485</name>
</gene>
<dbReference type="EMBL" id="CP002403">
    <property type="protein sequence ID" value="ADU21038.1"/>
    <property type="molecule type" value="Genomic_DNA"/>
</dbReference>
<dbReference type="InterPro" id="IPR046335">
    <property type="entry name" value="LacI/GalR-like_sensor"/>
</dbReference>
<evidence type="ECO:0000256" key="1">
    <source>
        <dbReference type="ARBA" id="ARBA00023015"/>
    </source>
</evidence>
<dbReference type="PANTHER" id="PTHR30146:SF24">
    <property type="entry name" value="XYLOSE OPERON REGULATORY PROTEIN"/>
    <property type="match status" value="1"/>
</dbReference>
<dbReference type="Pfam" id="PF13377">
    <property type="entry name" value="Peripla_BP_3"/>
    <property type="match status" value="1"/>
</dbReference>
<feature type="domain" description="HTH araC/xylS-type" evidence="4">
    <location>
        <begin position="606"/>
        <end position="704"/>
    </location>
</feature>
<dbReference type="STRING" id="697329.Rumal_0485"/>
<dbReference type="InterPro" id="IPR028082">
    <property type="entry name" value="Peripla_BP_I"/>
</dbReference>
<dbReference type="PANTHER" id="PTHR30146">
    <property type="entry name" value="LACI-RELATED TRANSCRIPTIONAL REPRESSOR"/>
    <property type="match status" value="1"/>
</dbReference>
<dbReference type="Gene3D" id="1.10.10.60">
    <property type="entry name" value="Homeodomain-like"/>
    <property type="match status" value="1"/>
</dbReference>
<sequence>MLRGIIPAAWKRNTDVVVISNIYNPEYDDEQLAAENDIYRLIESPDLCGIILVTEAFINPTHRRQISQLMNYRSDIPQIAVGSYFEGFELEHCIPLNTADSDDIADLTEHLITVHGFTEIDLLTGFESYSVSHLRIDGYRSALEKHGIPFDEDRVIFGDFWMPSGEKLAKAYISGERPMPQAVICANDYMAYGILDVFAEQGISVPGDITVVGYEFVRERHMHTPVLTTFQRSREALGRIAAEMLLNKVSSGEFGVLVPPRGKVICGDSCTCGIRPADLNAELSAARTKAFYEFLHLYNQLEQRLTEAHSMRDFCGKFVGSEYLLRNISGAELCLYRNWHNGAADDSMMNCYTLYNESLNGQSRNISRLELSALTERSGAPAVYYCSPLFFGDRPMGFVVTRYEIPETYDHIFRSWMKSVSNALEILRMKNDIKYLMECCNISEYQDTVTGLLNRKGFSHELHILIRKAVKRQPVFCLLLQTAIDRDNLSLKNKTKEIAIQQEISAALQVVAPSFICARLEPNIYAVAGLYTDEDMELLLRERVTALVLNNEKYIDLFGMDSFCISAVCTEYSSSTELMNIAEKELMVQADILRDSHLNTHYRQLISARNRLYSGREAPFTVEAICRQYLISAGHFRKIYKETFGIAYHQDIIRMRMMKMIWLLISTDLDISVIAERCGYDDYGYCLRLFRQFTGHTPNKYRKL</sequence>
<keyword evidence="1" id="KW-0805">Transcription regulation</keyword>
<protein>
    <submittedName>
        <fullName evidence="5">Transcriptional regulator, AraC family</fullName>
    </submittedName>
</protein>
<accession>E6UFF2</accession>
<dbReference type="InterPro" id="IPR018060">
    <property type="entry name" value="HTH_AraC"/>
</dbReference>
<evidence type="ECO:0000313" key="5">
    <source>
        <dbReference type="EMBL" id="ADU21038.1"/>
    </source>
</evidence>
<dbReference type="CDD" id="cd06267">
    <property type="entry name" value="PBP1_LacI_sugar_binding-like"/>
    <property type="match status" value="1"/>
</dbReference>
<dbReference type="Proteomes" id="UP000006919">
    <property type="component" value="Chromosome"/>
</dbReference>
<dbReference type="GO" id="GO:0003700">
    <property type="term" value="F:DNA-binding transcription factor activity"/>
    <property type="evidence" value="ECO:0007669"/>
    <property type="project" value="InterPro"/>
</dbReference>
<evidence type="ECO:0000259" key="4">
    <source>
        <dbReference type="PROSITE" id="PS01124"/>
    </source>
</evidence>
<dbReference type="KEGG" id="ral:Rumal_0485"/>
<organism evidence="5 6">
    <name type="scientific">Ruminococcus albus (strain ATCC 27210 / DSM 20455 / JCM 14654 / NCDO 2250 / 7)</name>
    <dbReference type="NCBI Taxonomy" id="697329"/>
    <lineage>
        <taxon>Bacteria</taxon>
        <taxon>Bacillati</taxon>
        <taxon>Bacillota</taxon>
        <taxon>Clostridia</taxon>
        <taxon>Eubacteriales</taxon>
        <taxon>Oscillospiraceae</taxon>
        <taxon>Ruminococcus</taxon>
    </lineage>
</organism>
<reference evidence="5 6" key="1">
    <citation type="journal article" date="2011" name="J. Bacteriol.">
        <title>Complete genome of the cellulolytic ruminal bacterium Ruminococcus albus 7.</title>
        <authorList>
            <person name="Suen G."/>
            <person name="Stevenson D.M."/>
            <person name="Bruce D.C."/>
            <person name="Chertkov O."/>
            <person name="Copeland A."/>
            <person name="Cheng J.F."/>
            <person name="Detter C."/>
            <person name="Detter J.C."/>
            <person name="Goodwin L.A."/>
            <person name="Han C.S."/>
            <person name="Hauser L.J."/>
            <person name="Ivanova N.N."/>
            <person name="Kyrpides N.C."/>
            <person name="Land M.L."/>
            <person name="Lapidus A."/>
            <person name="Lucas S."/>
            <person name="Ovchinnikova G."/>
            <person name="Pitluck S."/>
            <person name="Tapia R."/>
            <person name="Woyke T."/>
            <person name="Boyum J."/>
            <person name="Mead D."/>
            <person name="Weimer P.J."/>
        </authorList>
    </citation>
    <scope>NUCLEOTIDE SEQUENCE [LARGE SCALE GENOMIC DNA]</scope>
    <source>
        <strain evidence="6">ATCC 27210 / DSM 20455 / JCM 14654 / NCDO 2250 / 7</strain>
    </source>
</reference>
<dbReference type="Pfam" id="PF12833">
    <property type="entry name" value="HTH_18"/>
    <property type="match status" value="1"/>
</dbReference>
<dbReference type="PROSITE" id="PS01124">
    <property type="entry name" value="HTH_ARAC_FAMILY_2"/>
    <property type="match status" value="1"/>
</dbReference>
<dbReference type="Gene3D" id="3.40.50.2300">
    <property type="match status" value="2"/>
</dbReference>
<dbReference type="SUPFAM" id="SSF46689">
    <property type="entry name" value="Homeodomain-like"/>
    <property type="match status" value="1"/>
</dbReference>
<dbReference type="AlphaFoldDB" id="E6UFF2"/>
<name>E6UFF2_RUMA7</name>
<keyword evidence="3" id="KW-0804">Transcription</keyword>
<dbReference type="InterPro" id="IPR009057">
    <property type="entry name" value="Homeodomain-like_sf"/>
</dbReference>
<dbReference type="eggNOG" id="COG1609">
    <property type="taxonomic scope" value="Bacteria"/>
</dbReference>
<dbReference type="eggNOG" id="COG2207">
    <property type="taxonomic scope" value="Bacteria"/>
</dbReference>
<evidence type="ECO:0000256" key="2">
    <source>
        <dbReference type="ARBA" id="ARBA00023125"/>
    </source>
</evidence>
<evidence type="ECO:0000313" key="6">
    <source>
        <dbReference type="Proteomes" id="UP000006919"/>
    </source>
</evidence>
<dbReference type="SUPFAM" id="SSF53822">
    <property type="entry name" value="Periplasmic binding protein-like I"/>
    <property type="match status" value="1"/>
</dbReference>
<keyword evidence="2" id="KW-0238">DNA-binding</keyword>
<evidence type="ECO:0000256" key="3">
    <source>
        <dbReference type="ARBA" id="ARBA00023163"/>
    </source>
</evidence>
<proteinExistence type="predicted"/>
<dbReference type="SMART" id="SM00342">
    <property type="entry name" value="HTH_ARAC"/>
    <property type="match status" value="1"/>
</dbReference>
<dbReference type="GO" id="GO:0000976">
    <property type="term" value="F:transcription cis-regulatory region binding"/>
    <property type="evidence" value="ECO:0007669"/>
    <property type="project" value="TreeGrafter"/>
</dbReference>
<dbReference type="HOGENOM" id="CLU_020864_0_0_9"/>
<dbReference type="eggNOG" id="COG3706">
    <property type="taxonomic scope" value="Bacteria"/>
</dbReference>